<comment type="caution">
    <text evidence="1">The sequence shown here is derived from an EMBL/GenBank/DDBJ whole genome shotgun (WGS) entry which is preliminary data.</text>
</comment>
<gene>
    <name evidence="1" type="ORF">DPMN_000855</name>
</gene>
<evidence type="ECO:0000313" key="1">
    <source>
        <dbReference type="EMBL" id="KAH3877001.1"/>
    </source>
</evidence>
<sequence>MMLRRDDLTFRQEMKFRNKLVEYLTDWIMGNSHQVNIQGDICSMSRVAVCVVVVSVFAIDQTAQSAIDQTAQSAIDQTAQSAIDQTAQSAIDQTAQSAIDQTAQSAIDQTAQSAIDQTAQSAIDQTAQSAIDQTAQSAMMAAYEVTPIYAGDGL</sequence>
<keyword evidence="2" id="KW-1185">Reference proteome</keyword>
<reference evidence="1" key="2">
    <citation type="submission" date="2020-11" db="EMBL/GenBank/DDBJ databases">
        <authorList>
            <person name="McCartney M.A."/>
            <person name="Auch B."/>
            <person name="Kono T."/>
            <person name="Mallez S."/>
            <person name="Becker A."/>
            <person name="Gohl D.M."/>
            <person name="Silverstein K.A.T."/>
            <person name="Koren S."/>
            <person name="Bechman K.B."/>
            <person name="Herman A."/>
            <person name="Abrahante J.E."/>
            <person name="Garbe J."/>
        </authorList>
    </citation>
    <scope>NUCLEOTIDE SEQUENCE</scope>
    <source>
        <strain evidence="1">Duluth1</strain>
        <tissue evidence="1">Whole animal</tissue>
    </source>
</reference>
<dbReference type="Proteomes" id="UP000828390">
    <property type="component" value="Unassembled WGS sequence"/>
</dbReference>
<dbReference type="EMBL" id="JAIWYP010000001">
    <property type="protein sequence ID" value="KAH3877001.1"/>
    <property type="molecule type" value="Genomic_DNA"/>
</dbReference>
<protein>
    <submittedName>
        <fullName evidence="1">Uncharacterized protein</fullName>
    </submittedName>
</protein>
<reference evidence="1" key="1">
    <citation type="journal article" date="2019" name="bioRxiv">
        <title>The Genome of the Zebra Mussel, Dreissena polymorpha: A Resource for Invasive Species Research.</title>
        <authorList>
            <person name="McCartney M.A."/>
            <person name="Auch B."/>
            <person name="Kono T."/>
            <person name="Mallez S."/>
            <person name="Zhang Y."/>
            <person name="Obille A."/>
            <person name="Becker A."/>
            <person name="Abrahante J.E."/>
            <person name="Garbe J."/>
            <person name="Badalamenti J.P."/>
            <person name="Herman A."/>
            <person name="Mangelson H."/>
            <person name="Liachko I."/>
            <person name="Sullivan S."/>
            <person name="Sone E.D."/>
            <person name="Koren S."/>
            <person name="Silverstein K.A.T."/>
            <person name="Beckman K.B."/>
            <person name="Gohl D.M."/>
        </authorList>
    </citation>
    <scope>NUCLEOTIDE SEQUENCE</scope>
    <source>
        <strain evidence="1">Duluth1</strain>
        <tissue evidence="1">Whole animal</tissue>
    </source>
</reference>
<dbReference type="AlphaFoldDB" id="A0A9D4MKC4"/>
<evidence type="ECO:0000313" key="2">
    <source>
        <dbReference type="Proteomes" id="UP000828390"/>
    </source>
</evidence>
<name>A0A9D4MKC4_DREPO</name>
<accession>A0A9D4MKC4</accession>
<organism evidence="1 2">
    <name type="scientific">Dreissena polymorpha</name>
    <name type="common">Zebra mussel</name>
    <name type="synonym">Mytilus polymorpha</name>
    <dbReference type="NCBI Taxonomy" id="45954"/>
    <lineage>
        <taxon>Eukaryota</taxon>
        <taxon>Metazoa</taxon>
        <taxon>Spiralia</taxon>
        <taxon>Lophotrochozoa</taxon>
        <taxon>Mollusca</taxon>
        <taxon>Bivalvia</taxon>
        <taxon>Autobranchia</taxon>
        <taxon>Heteroconchia</taxon>
        <taxon>Euheterodonta</taxon>
        <taxon>Imparidentia</taxon>
        <taxon>Neoheterodontei</taxon>
        <taxon>Myida</taxon>
        <taxon>Dreissenoidea</taxon>
        <taxon>Dreissenidae</taxon>
        <taxon>Dreissena</taxon>
    </lineage>
</organism>
<proteinExistence type="predicted"/>